<dbReference type="EMBL" id="JBHSMC010000013">
    <property type="protein sequence ID" value="MFC5465014.1"/>
    <property type="molecule type" value="Genomic_DNA"/>
</dbReference>
<gene>
    <name evidence="2" type="ORF">ACFPM4_09635</name>
</gene>
<protein>
    <recommendedName>
        <fullName evidence="4">Lipoprotein</fullName>
    </recommendedName>
</protein>
<feature type="chain" id="PRO_5045692528" description="Lipoprotein" evidence="1">
    <location>
        <begin position="27"/>
        <end position="247"/>
    </location>
</feature>
<dbReference type="RefSeq" id="WP_382350744.1">
    <property type="nucleotide sequence ID" value="NZ_JBHSMC010000013.1"/>
</dbReference>
<reference evidence="3" key="1">
    <citation type="journal article" date="2019" name="Int. J. Syst. Evol. Microbiol.">
        <title>The Global Catalogue of Microorganisms (GCM) 10K type strain sequencing project: providing services to taxonomists for standard genome sequencing and annotation.</title>
        <authorList>
            <consortium name="The Broad Institute Genomics Platform"/>
            <consortium name="The Broad Institute Genome Sequencing Center for Infectious Disease"/>
            <person name="Wu L."/>
            <person name="Ma J."/>
        </authorList>
    </citation>
    <scope>NUCLEOTIDE SEQUENCE [LARGE SCALE GENOMIC DNA]</scope>
    <source>
        <strain evidence="3">CGMCC 1.12237</strain>
    </source>
</reference>
<evidence type="ECO:0000313" key="2">
    <source>
        <dbReference type="EMBL" id="MFC5465014.1"/>
    </source>
</evidence>
<organism evidence="2 3">
    <name type="scientific">Lederbergia graminis</name>
    <dbReference type="NCBI Taxonomy" id="735518"/>
    <lineage>
        <taxon>Bacteria</taxon>
        <taxon>Bacillati</taxon>
        <taxon>Bacillota</taxon>
        <taxon>Bacilli</taxon>
        <taxon>Bacillales</taxon>
        <taxon>Bacillaceae</taxon>
        <taxon>Lederbergia</taxon>
    </lineage>
</organism>
<evidence type="ECO:0000313" key="3">
    <source>
        <dbReference type="Proteomes" id="UP001596147"/>
    </source>
</evidence>
<feature type="signal peptide" evidence="1">
    <location>
        <begin position="1"/>
        <end position="26"/>
    </location>
</feature>
<keyword evidence="3" id="KW-1185">Reference proteome</keyword>
<accession>A0ABW0LGU3</accession>
<dbReference type="Proteomes" id="UP001596147">
    <property type="component" value="Unassembled WGS sequence"/>
</dbReference>
<comment type="caution">
    <text evidence="2">The sequence shown here is derived from an EMBL/GenBank/DDBJ whole genome shotgun (WGS) entry which is preliminary data.</text>
</comment>
<evidence type="ECO:0008006" key="4">
    <source>
        <dbReference type="Google" id="ProtNLM"/>
    </source>
</evidence>
<proteinExistence type="predicted"/>
<name>A0ABW0LGU3_9BACI</name>
<sequence>MLKKRLLFILCLAAIVIITGCSQSNYKPSDPDTPLNLDNLNGMYAGFRDDFGGSECGGMCWDFYTFLPKNNVFIGLPDNGGPETIDCKENECLTYKISDGMLKLSDGESVPIEITDEQLVINKIKLNPVIPVPKGTTLDNTYTYIGYFGLIGVNGAASSWTYKLILESNGTFELSGVTLGSLGATSGGPSTHGSSSDSNTIGTYQIQNNTIMMKSDDGKEENALFFIHNGDEEDIQIGDKNYYVKKN</sequence>
<evidence type="ECO:0000256" key="1">
    <source>
        <dbReference type="SAM" id="SignalP"/>
    </source>
</evidence>
<dbReference type="PROSITE" id="PS51257">
    <property type="entry name" value="PROKAR_LIPOPROTEIN"/>
    <property type="match status" value="1"/>
</dbReference>
<keyword evidence="1" id="KW-0732">Signal</keyword>